<comment type="caution">
    <text evidence="2">The sequence shown here is derived from an EMBL/GenBank/DDBJ whole genome shotgun (WGS) entry which is preliminary data.</text>
</comment>
<name>A0A329QZ06_9ACTN</name>
<reference evidence="2 3" key="1">
    <citation type="submission" date="2018-06" db="EMBL/GenBank/DDBJ databases">
        <title>Phytoactinopolyspora halophila sp. nov., a novel halophilic actinomycete isolated from a saline soil in China.</title>
        <authorList>
            <person name="Tang S.-K."/>
        </authorList>
    </citation>
    <scope>NUCLEOTIDE SEQUENCE [LARGE SCALE GENOMIC DNA]</scope>
    <source>
        <strain evidence="2 3">YIM 96934</strain>
    </source>
</reference>
<evidence type="ECO:0000313" key="2">
    <source>
        <dbReference type="EMBL" id="RAW17555.1"/>
    </source>
</evidence>
<keyword evidence="1" id="KW-0812">Transmembrane</keyword>
<feature type="transmembrane region" description="Helical" evidence="1">
    <location>
        <begin position="190"/>
        <end position="210"/>
    </location>
</feature>
<feature type="transmembrane region" description="Helical" evidence="1">
    <location>
        <begin position="231"/>
        <end position="249"/>
    </location>
</feature>
<dbReference type="EMBL" id="QMIG01000003">
    <property type="protein sequence ID" value="RAW17555.1"/>
    <property type="molecule type" value="Genomic_DNA"/>
</dbReference>
<accession>A0A329QZ06</accession>
<feature type="transmembrane region" description="Helical" evidence="1">
    <location>
        <begin position="41"/>
        <end position="62"/>
    </location>
</feature>
<evidence type="ECO:0000256" key="1">
    <source>
        <dbReference type="SAM" id="Phobius"/>
    </source>
</evidence>
<evidence type="ECO:0000313" key="3">
    <source>
        <dbReference type="Proteomes" id="UP000250462"/>
    </source>
</evidence>
<dbReference type="RefSeq" id="WP_112257373.1">
    <property type="nucleotide sequence ID" value="NZ_QMIG01000003.1"/>
</dbReference>
<protein>
    <submittedName>
        <fullName evidence="2">Uncharacterized protein</fullName>
    </submittedName>
</protein>
<proteinExistence type="predicted"/>
<keyword evidence="1" id="KW-1133">Transmembrane helix</keyword>
<organism evidence="2 3">
    <name type="scientific">Phytoactinopolyspora halophila</name>
    <dbReference type="NCBI Taxonomy" id="1981511"/>
    <lineage>
        <taxon>Bacteria</taxon>
        <taxon>Bacillati</taxon>
        <taxon>Actinomycetota</taxon>
        <taxon>Actinomycetes</taxon>
        <taxon>Jiangellales</taxon>
        <taxon>Jiangellaceae</taxon>
        <taxon>Phytoactinopolyspora</taxon>
    </lineage>
</organism>
<dbReference type="Proteomes" id="UP000250462">
    <property type="component" value="Unassembled WGS sequence"/>
</dbReference>
<feature type="transmembrane region" description="Helical" evidence="1">
    <location>
        <begin position="88"/>
        <end position="114"/>
    </location>
</feature>
<feature type="transmembrane region" description="Helical" evidence="1">
    <location>
        <begin position="152"/>
        <end position="170"/>
    </location>
</feature>
<dbReference type="AlphaFoldDB" id="A0A329QZ06"/>
<dbReference type="OrthoDB" id="3267731at2"/>
<gene>
    <name evidence="2" type="ORF">DPM12_06065</name>
</gene>
<feature type="transmembrane region" description="Helical" evidence="1">
    <location>
        <begin position="12"/>
        <end position="29"/>
    </location>
</feature>
<keyword evidence="1" id="KW-0472">Membrane</keyword>
<sequence length="442" mass="48348">MRLIGVLRHANALWLLPFLIAVDLSMIFLRDDHWVGVWPETAVAAQMPAMFLAMLAAAYAAWTARREERLGLAEQLEASVRPRWQRELLGVASIAAVTVVAYCVGFVVALARTLPQSPPGFSLVPGYWLLGLFPMLAAVGAGWILGKYLPSAIAAVVAGIGGFLAFAYFGEIGGERIVVISGYPDTHVDLFVVLTRVAAAVALCAVAILLPVRKPRSLRGAEQPSYPWARPLVLVPACVVVMISVFALGRAAGPAIAERAAVDPLCRGDQMKLCLWPEHEKYAPVVAEISQRVEALPDIFVREEDVAWEYGLRYRVDRLDDGTVDLGDEEQGSSTFEIFDGSPGAITREIARMISWRGYQGECAREVDEARDVTLRIDSWLEHYLAGGGSPGQIPAGDPEVGEQLQRGFDVANGDLSREEQFEWAEEQVEEYRSICPRDGQS</sequence>
<keyword evidence="3" id="KW-1185">Reference proteome</keyword>
<feature type="transmembrane region" description="Helical" evidence="1">
    <location>
        <begin position="126"/>
        <end position="145"/>
    </location>
</feature>